<reference evidence="2" key="1">
    <citation type="submission" date="2022-11" db="EMBL/GenBank/DDBJ databases">
        <authorList>
            <person name="Coimbra C."/>
        </authorList>
    </citation>
    <scope>NUCLEOTIDE SEQUENCE</scope>
    <source>
        <strain evidence="2">Jales19</strain>
    </source>
</reference>
<proteinExistence type="predicted"/>
<sequence length="127" mass="14366">MTFSLPDPDEGENGQTSLQFRRRVTIRMPRRRAGFGQAGTDISRRRQKLKQNRAQATFKRNICDAKVTLGGMATKGTETPRISRIPATKRRVFDQKLTSRSPTIHASMLSFSQFGRDIRKSGQGQVK</sequence>
<feature type="region of interest" description="Disordered" evidence="1">
    <location>
        <begin position="1"/>
        <end position="22"/>
    </location>
</feature>
<dbReference type="Proteomes" id="UP001152178">
    <property type="component" value="Unassembled WGS sequence"/>
</dbReference>
<accession>A0ABT4QQR8</accession>
<gene>
    <name evidence="2" type="ORF">OOJ09_06930</name>
</gene>
<keyword evidence="3" id="KW-1185">Reference proteome</keyword>
<comment type="caution">
    <text evidence="2">The sequence shown here is derived from an EMBL/GenBank/DDBJ whole genome shotgun (WGS) entry which is preliminary data.</text>
</comment>
<protein>
    <submittedName>
        <fullName evidence="2">Uncharacterized protein</fullName>
    </submittedName>
</protein>
<evidence type="ECO:0000313" key="2">
    <source>
        <dbReference type="EMBL" id="MCZ8543905.1"/>
    </source>
</evidence>
<dbReference type="EMBL" id="JAPFQA010000002">
    <property type="protein sequence ID" value="MCZ8543905.1"/>
    <property type="molecule type" value="Genomic_DNA"/>
</dbReference>
<dbReference type="RefSeq" id="WP_269904470.1">
    <property type="nucleotide sequence ID" value="NZ_JAPFQA010000002.1"/>
</dbReference>
<evidence type="ECO:0000313" key="3">
    <source>
        <dbReference type="Proteomes" id="UP001152178"/>
    </source>
</evidence>
<organism evidence="2 3">
    <name type="scientific">Mesorhizobium qingshengii</name>
    <dbReference type="NCBI Taxonomy" id="1165689"/>
    <lineage>
        <taxon>Bacteria</taxon>
        <taxon>Pseudomonadati</taxon>
        <taxon>Pseudomonadota</taxon>
        <taxon>Alphaproteobacteria</taxon>
        <taxon>Hyphomicrobiales</taxon>
        <taxon>Phyllobacteriaceae</taxon>
        <taxon>Mesorhizobium</taxon>
    </lineage>
</organism>
<evidence type="ECO:0000256" key="1">
    <source>
        <dbReference type="SAM" id="MobiDB-lite"/>
    </source>
</evidence>
<name>A0ABT4QQR8_9HYPH</name>